<organism evidence="7 8">
    <name type="scientific">Candidatus Reidiella endopervernicosa</name>
    <dbReference type="NCBI Taxonomy" id="2738883"/>
    <lineage>
        <taxon>Bacteria</taxon>
        <taxon>Pseudomonadati</taxon>
        <taxon>Pseudomonadota</taxon>
        <taxon>Gammaproteobacteria</taxon>
        <taxon>Candidatus Reidiella</taxon>
    </lineage>
</organism>
<dbReference type="GO" id="GO:0007165">
    <property type="term" value="P:signal transduction"/>
    <property type="evidence" value="ECO:0007669"/>
    <property type="project" value="InterPro"/>
</dbReference>
<dbReference type="Gene3D" id="3.30.450.20">
    <property type="entry name" value="PAS domain"/>
    <property type="match status" value="1"/>
</dbReference>
<proteinExistence type="predicted"/>
<evidence type="ECO:0000256" key="4">
    <source>
        <dbReference type="SAM" id="Phobius"/>
    </source>
</evidence>
<name>A0A6N0HYJ3_9GAMM</name>
<feature type="transmembrane region" description="Helical" evidence="4">
    <location>
        <begin position="7"/>
        <end position="27"/>
    </location>
</feature>
<dbReference type="InterPro" id="IPR043128">
    <property type="entry name" value="Rev_trsase/Diguanyl_cyclase"/>
</dbReference>
<dbReference type="Gene3D" id="3.30.70.270">
    <property type="match status" value="1"/>
</dbReference>
<feature type="transmembrane region" description="Helical" evidence="4">
    <location>
        <begin position="304"/>
        <end position="327"/>
    </location>
</feature>
<keyword evidence="4" id="KW-0812">Transmembrane</keyword>
<dbReference type="Pfam" id="PF00990">
    <property type="entry name" value="GGDEF"/>
    <property type="match status" value="1"/>
</dbReference>
<keyword evidence="4" id="KW-0472">Membrane</keyword>
<reference evidence="7 8" key="1">
    <citation type="submission" date="2020-05" db="EMBL/GenBank/DDBJ databases">
        <title>Horizontal transmission and recombination maintain forever young bacterial symbiont genomes.</title>
        <authorList>
            <person name="Russell S.L."/>
            <person name="Pepper-Tunick E."/>
            <person name="Svedberg J."/>
            <person name="Byrne A."/>
            <person name="Ruelas Castillo J."/>
            <person name="Vollmers C."/>
            <person name="Beinart R.A."/>
            <person name="Corbett-Detig R."/>
        </authorList>
    </citation>
    <scope>NUCLEOTIDE SEQUENCE [LARGE SCALE GENOMIC DNA]</scope>
    <source>
        <strain evidence="7">Santa_Monica_outfall</strain>
    </source>
</reference>
<dbReference type="EC" id="2.7.7.65" evidence="2"/>
<evidence type="ECO:0000259" key="5">
    <source>
        <dbReference type="PROSITE" id="PS50885"/>
    </source>
</evidence>
<dbReference type="CDD" id="cd01949">
    <property type="entry name" value="GGDEF"/>
    <property type="match status" value="1"/>
</dbReference>
<dbReference type="CDD" id="cd06225">
    <property type="entry name" value="HAMP"/>
    <property type="match status" value="1"/>
</dbReference>
<evidence type="ECO:0000313" key="8">
    <source>
        <dbReference type="Proteomes" id="UP000509658"/>
    </source>
</evidence>
<dbReference type="SUPFAM" id="SSF158472">
    <property type="entry name" value="HAMP domain-like"/>
    <property type="match status" value="1"/>
</dbReference>
<dbReference type="PROSITE" id="PS50887">
    <property type="entry name" value="GGDEF"/>
    <property type="match status" value="1"/>
</dbReference>
<dbReference type="SMART" id="SM00304">
    <property type="entry name" value="HAMP"/>
    <property type="match status" value="1"/>
</dbReference>
<dbReference type="InterPro" id="IPR029787">
    <property type="entry name" value="Nucleotide_cyclase"/>
</dbReference>
<comment type="cofactor">
    <cofactor evidence="1">
        <name>Mg(2+)</name>
        <dbReference type="ChEBI" id="CHEBI:18420"/>
    </cofactor>
</comment>
<dbReference type="FunFam" id="3.30.70.270:FF:000001">
    <property type="entry name" value="Diguanylate cyclase domain protein"/>
    <property type="match status" value="1"/>
</dbReference>
<dbReference type="NCBIfam" id="TIGR00254">
    <property type="entry name" value="GGDEF"/>
    <property type="match status" value="1"/>
</dbReference>
<gene>
    <name evidence="7" type="ORF">HUE57_14280</name>
</gene>
<dbReference type="Gene3D" id="6.10.340.10">
    <property type="match status" value="1"/>
</dbReference>
<evidence type="ECO:0000313" key="7">
    <source>
        <dbReference type="EMBL" id="QKQ27321.1"/>
    </source>
</evidence>
<dbReference type="GO" id="GO:0043709">
    <property type="term" value="P:cell adhesion involved in single-species biofilm formation"/>
    <property type="evidence" value="ECO:0007669"/>
    <property type="project" value="TreeGrafter"/>
</dbReference>
<dbReference type="PROSITE" id="PS50885">
    <property type="entry name" value="HAMP"/>
    <property type="match status" value="1"/>
</dbReference>
<dbReference type="EMBL" id="CP054491">
    <property type="protein sequence ID" value="QKQ27321.1"/>
    <property type="molecule type" value="Genomic_DNA"/>
</dbReference>
<keyword evidence="4" id="KW-1133">Transmembrane helix</keyword>
<dbReference type="Pfam" id="PF00672">
    <property type="entry name" value="HAMP"/>
    <property type="match status" value="1"/>
</dbReference>
<comment type="catalytic activity">
    <reaction evidence="3">
        <text>2 GTP = 3',3'-c-di-GMP + 2 diphosphate</text>
        <dbReference type="Rhea" id="RHEA:24898"/>
        <dbReference type="ChEBI" id="CHEBI:33019"/>
        <dbReference type="ChEBI" id="CHEBI:37565"/>
        <dbReference type="ChEBI" id="CHEBI:58805"/>
        <dbReference type="EC" id="2.7.7.65"/>
    </reaction>
</comment>
<dbReference type="PANTHER" id="PTHR45138">
    <property type="entry name" value="REGULATORY COMPONENTS OF SENSORY TRANSDUCTION SYSTEM"/>
    <property type="match status" value="1"/>
</dbReference>
<accession>A0A6N0HYJ3</accession>
<dbReference type="SUPFAM" id="SSF103190">
    <property type="entry name" value="Sensory domain-like"/>
    <property type="match status" value="1"/>
</dbReference>
<evidence type="ECO:0000256" key="2">
    <source>
        <dbReference type="ARBA" id="ARBA00012528"/>
    </source>
</evidence>
<feature type="domain" description="HAMP" evidence="5">
    <location>
        <begin position="324"/>
        <end position="377"/>
    </location>
</feature>
<evidence type="ECO:0000256" key="1">
    <source>
        <dbReference type="ARBA" id="ARBA00001946"/>
    </source>
</evidence>
<dbReference type="KEGG" id="rev:HUE57_14280"/>
<dbReference type="AlphaFoldDB" id="A0A6N0HYJ3"/>
<dbReference type="PANTHER" id="PTHR45138:SF9">
    <property type="entry name" value="DIGUANYLATE CYCLASE DGCM-RELATED"/>
    <property type="match status" value="1"/>
</dbReference>
<sequence>MSIRYRLVIISLLISIIPAGMIGIIGYSEAKGALERSTLAGLNAVSEFREGELFLFLNSFKIVTRNYASDGYIRDQLLMTADARTRISSLTRLNKHLIYNKVPLDNSILYIDVLSHEGIVIASSDESKIGVSKKEKRYYTQGLQRTFISDIHAHKNGPPELEVASPIYPNGMNENPIGVLVVHFSAEAFNNLLRGQLIVDLGAKSQIRGIGKTGETYLVDRNSRMITDSLFLDNSDHELQVNTYPVEIGISEQQEVTGLWDDYRGVPVAGSSMVITMDDFFCILISEQDQDEAFQPITQLRDRAITLSVAMFLCVIVIALATARTIFTPLNKLMRGIETIGEGDLSSQVTGVNGNHEIGTLAQAFNRMCQSLGRTQASLEEKNRKLEELSTRDGLTGLYNHRYLKEKLEYEFNRAQRYKTPLCVMMLDLDHFKRVNDTYGHLFGDYVLKESAKLLTQGLRKTDIIGRYGGEEFMVISPNTPLDNAEFLAHKLRKLFDNHTFTNDEISSNVTISIGAAKYYESIEDYNGLINVTDRALYSAKQAGRNRVCLDGMPCETGS</sequence>
<evidence type="ECO:0000259" key="6">
    <source>
        <dbReference type="PROSITE" id="PS50887"/>
    </source>
</evidence>
<dbReference type="SUPFAM" id="SSF55073">
    <property type="entry name" value="Nucleotide cyclase"/>
    <property type="match status" value="1"/>
</dbReference>
<keyword evidence="8" id="KW-1185">Reference proteome</keyword>
<dbReference type="GO" id="GO:0052621">
    <property type="term" value="F:diguanylate cyclase activity"/>
    <property type="evidence" value="ECO:0007669"/>
    <property type="project" value="UniProtKB-EC"/>
</dbReference>
<dbReference type="SMART" id="SM00267">
    <property type="entry name" value="GGDEF"/>
    <property type="match status" value="1"/>
</dbReference>
<evidence type="ECO:0000256" key="3">
    <source>
        <dbReference type="ARBA" id="ARBA00034247"/>
    </source>
</evidence>
<protein>
    <recommendedName>
        <fullName evidence="2">diguanylate cyclase</fullName>
        <ecNumber evidence="2">2.7.7.65</ecNumber>
    </recommendedName>
</protein>
<dbReference type="InterPro" id="IPR050469">
    <property type="entry name" value="Diguanylate_Cyclase"/>
</dbReference>
<dbReference type="InterPro" id="IPR003660">
    <property type="entry name" value="HAMP_dom"/>
</dbReference>
<dbReference type="RefSeq" id="WP_174673409.1">
    <property type="nucleotide sequence ID" value="NZ_CP054491.1"/>
</dbReference>
<dbReference type="GO" id="GO:1902201">
    <property type="term" value="P:negative regulation of bacterial-type flagellum-dependent cell motility"/>
    <property type="evidence" value="ECO:0007669"/>
    <property type="project" value="TreeGrafter"/>
</dbReference>
<dbReference type="Proteomes" id="UP000509658">
    <property type="component" value="Chromosome"/>
</dbReference>
<dbReference type="InterPro" id="IPR000160">
    <property type="entry name" value="GGDEF_dom"/>
</dbReference>
<feature type="domain" description="GGDEF" evidence="6">
    <location>
        <begin position="420"/>
        <end position="553"/>
    </location>
</feature>
<dbReference type="InterPro" id="IPR029151">
    <property type="entry name" value="Sensor-like_sf"/>
</dbReference>
<dbReference type="GO" id="GO:0005886">
    <property type="term" value="C:plasma membrane"/>
    <property type="evidence" value="ECO:0007669"/>
    <property type="project" value="TreeGrafter"/>
</dbReference>